<dbReference type="Proteomes" id="UP001251528">
    <property type="component" value="Unassembled WGS sequence"/>
</dbReference>
<evidence type="ECO:0000313" key="4">
    <source>
        <dbReference type="EMBL" id="KAK2606409.1"/>
    </source>
</evidence>
<keyword evidence="2" id="KW-0736">Signalosome</keyword>
<comment type="caution">
    <text evidence="4">The sequence shown here is derived from an EMBL/GenBank/DDBJ whole genome shotgun (WGS) entry which is preliminary data.</text>
</comment>
<feature type="domain" description="PCI" evidence="3">
    <location>
        <begin position="2"/>
        <end position="187"/>
    </location>
</feature>
<dbReference type="SMART" id="SM00088">
    <property type="entry name" value="PINT"/>
    <property type="match status" value="1"/>
</dbReference>
<dbReference type="AlphaFoldDB" id="A0AAJ0G0T0"/>
<dbReference type="PANTHER" id="PTHR15350:SF5">
    <property type="entry name" value="COP9 SIGNALOSOME COMPLEX SUBUNIT 7"/>
    <property type="match status" value="1"/>
</dbReference>
<dbReference type="EMBL" id="JASWJB010000041">
    <property type="protein sequence ID" value="KAK2606409.1"/>
    <property type="molecule type" value="Genomic_DNA"/>
</dbReference>
<dbReference type="PANTHER" id="PTHR15350">
    <property type="entry name" value="COP9 SIGNALOSOME COMPLEX SUBUNIT 7/DENDRITIC CELL PROTEIN GA17"/>
    <property type="match status" value="1"/>
</dbReference>
<name>A0AAJ0G0T0_9HYPO</name>
<gene>
    <name evidence="4" type="ORF">QQS21_003228</name>
</gene>
<sequence length="306" mass="34241">MEQIKALNALEVRPTFPDVFVHHINADPNPRKLNGHIVQPFLALSKSATHPKAAADLITQATSAPNTYVFAELLQRPQIQALAENAQFASHLRLLQIFSYDTYQSYCDESPSLPDLNDAQTLKLRQLSLLTLARDRANLSYNALQKELRLPSARELEDLVITVIYAGLVNATLDPARQAVQVTSTAPLRDLSPGSIPEMIEALNNWSHRCTSTLGDLEAQIQNIRTTAAARENEKKVADRKLQHLVGESREFERTKELPGRDALPRRGFNKRSMVDAANFGNDEIMEVDEPLAADEQKKRASKRKM</sequence>
<evidence type="ECO:0000256" key="2">
    <source>
        <dbReference type="ARBA" id="ARBA00022790"/>
    </source>
</evidence>
<dbReference type="PROSITE" id="PS50250">
    <property type="entry name" value="PCI"/>
    <property type="match status" value="1"/>
</dbReference>
<dbReference type="Pfam" id="PF01399">
    <property type="entry name" value="PCI"/>
    <property type="match status" value="1"/>
</dbReference>
<evidence type="ECO:0000313" key="5">
    <source>
        <dbReference type="Proteomes" id="UP001251528"/>
    </source>
</evidence>
<dbReference type="InterPro" id="IPR000717">
    <property type="entry name" value="PCI_dom"/>
</dbReference>
<evidence type="ECO:0000259" key="3">
    <source>
        <dbReference type="PROSITE" id="PS50250"/>
    </source>
</evidence>
<dbReference type="Pfam" id="PF22061">
    <property type="entry name" value="CSN7_HB_subdom"/>
    <property type="match status" value="1"/>
</dbReference>
<reference evidence="4" key="1">
    <citation type="submission" date="2023-06" db="EMBL/GenBank/DDBJ databases">
        <title>Conoideocrella luteorostrata (Hypocreales: Clavicipitaceae), a potential biocontrol fungus for elongate hemlock scale in United States Christmas tree production areas.</title>
        <authorList>
            <person name="Barrett H."/>
            <person name="Lovett B."/>
            <person name="Macias A.M."/>
            <person name="Stajich J.E."/>
            <person name="Kasson M.T."/>
        </authorList>
    </citation>
    <scope>NUCLEOTIDE SEQUENCE</scope>
    <source>
        <strain evidence="4">ARSEF 14590</strain>
    </source>
</reference>
<comment type="similarity">
    <text evidence="1">Belongs to the CSN7/EIF3M family. CSN7 subfamily.</text>
</comment>
<accession>A0AAJ0G0T0</accession>
<keyword evidence="5" id="KW-1185">Reference proteome</keyword>
<evidence type="ECO:0000256" key="1">
    <source>
        <dbReference type="ARBA" id="ARBA00008482"/>
    </source>
</evidence>
<dbReference type="GO" id="GO:0008180">
    <property type="term" value="C:COP9 signalosome"/>
    <property type="evidence" value="ECO:0007669"/>
    <property type="project" value="UniProtKB-KW"/>
</dbReference>
<proteinExistence type="inferred from homology"/>
<protein>
    <recommendedName>
        <fullName evidence="3">PCI domain-containing protein</fullName>
    </recommendedName>
</protein>
<dbReference type="InterPro" id="IPR045237">
    <property type="entry name" value="COPS7/eIF3m"/>
</dbReference>
<organism evidence="4 5">
    <name type="scientific">Conoideocrella luteorostrata</name>
    <dbReference type="NCBI Taxonomy" id="1105319"/>
    <lineage>
        <taxon>Eukaryota</taxon>
        <taxon>Fungi</taxon>
        <taxon>Dikarya</taxon>
        <taxon>Ascomycota</taxon>
        <taxon>Pezizomycotina</taxon>
        <taxon>Sordariomycetes</taxon>
        <taxon>Hypocreomycetidae</taxon>
        <taxon>Hypocreales</taxon>
        <taxon>Clavicipitaceae</taxon>
        <taxon>Conoideocrella</taxon>
    </lineage>
</organism>